<name>A0A176YHC2_9BRAD</name>
<dbReference type="STRING" id="1505087.AYJ54_00495"/>
<evidence type="ECO:0000313" key="1">
    <source>
        <dbReference type="EMBL" id="OAF05418.1"/>
    </source>
</evidence>
<dbReference type="OrthoDB" id="7509297at2"/>
<dbReference type="EMBL" id="LUUB01000079">
    <property type="protein sequence ID" value="OAF05418.1"/>
    <property type="molecule type" value="Genomic_DNA"/>
</dbReference>
<sequence>MQAKYREQMNALAGVLDEILNGDAKGAARETGFVLLVFPFGDAEGNRCNFISNGADRRDVVTLMREMIARFEGQPEMQGRA</sequence>
<evidence type="ECO:0000313" key="2">
    <source>
        <dbReference type="Proteomes" id="UP000076959"/>
    </source>
</evidence>
<reference evidence="1 2" key="1">
    <citation type="submission" date="2016-03" db="EMBL/GenBank/DDBJ databases">
        <title>Draft Genome Sequence of the Strain BR 10245 (Bradyrhizobium sp.) isolated from nodules of Centrolobium paraense.</title>
        <authorList>
            <person name="Simoes-Araujo J.L.Sr."/>
            <person name="Barauna A.C."/>
            <person name="Silva K."/>
            <person name="Zilli J.E."/>
        </authorList>
    </citation>
    <scope>NUCLEOTIDE SEQUENCE [LARGE SCALE GENOMIC DNA]</scope>
    <source>
        <strain evidence="1 2">BR 10245</strain>
    </source>
</reference>
<proteinExistence type="predicted"/>
<dbReference type="AlphaFoldDB" id="A0A176YHC2"/>
<accession>A0A176YHC2</accession>
<comment type="caution">
    <text evidence="1">The sequence shown here is derived from an EMBL/GenBank/DDBJ whole genome shotgun (WGS) entry which is preliminary data.</text>
</comment>
<gene>
    <name evidence="1" type="ORF">AYJ54_00495</name>
</gene>
<keyword evidence="2" id="KW-1185">Reference proteome</keyword>
<dbReference type="Proteomes" id="UP000076959">
    <property type="component" value="Unassembled WGS sequence"/>
</dbReference>
<organism evidence="1 2">
    <name type="scientific">Bradyrhizobium centrolobii</name>
    <dbReference type="NCBI Taxonomy" id="1505087"/>
    <lineage>
        <taxon>Bacteria</taxon>
        <taxon>Pseudomonadati</taxon>
        <taxon>Pseudomonadota</taxon>
        <taxon>Alphaproteobacteria</taxon>
        <taxon>Hyphomicrobiales</taxon>
        <taxon>Nitrobacteraceae</taxon>
        <taxon>Bradyrhizobium</taxon>
    </lineage>
</organism>
<protein>
    <submittedName>
        <fullName evidence="1">Uncharacterized protein</fullName>
    </submittedName>
</protein>